<evidence type="ECO:0000256" key="2">
    <source>
        <dbReference type="SAM" id="MobiDB-lite"/>
    </source>
</evidence>
<dbReference type="AlphaFoldDB" id="A0A9D4W9V6"/>
<reference evidence="3 4" key="1">
    <citation type="journal article" date="2022" name="Nat. Genet.">
        <title>Improved pea reference genome and pan-genome highlight genomic features and evolutionary characteristics.</title>
        <authorList>
            <person name="Yang T."/>
            <person name="Liu R."/>
            <person name="Luo Y."/>
            <person name="Hu S."/>
            <person name="Wang D."/>
            <person name="Wang C."/>
            <person name="Pandey M.K."/>
            <person name="Ge S."/>
            <person name="Xu Q."/>
            <person name="Li N."/>
            <person name="Li G."/>
            <person name="Huang Y."/>
            <person name="Saxena R.K."/>
            <person name="Ji Y."/>
            <person name="Li M."/>
            <person name="Yan X."/>
            <person name="He Y."/>
            <person name="Liu Y."/>
            <person name="Wang X."/>
            <person name="Xiang C."/>
            <person name="Varshney R.K."/>
            <person name="Ding H."/>
            <person name="Gao S."/>
            <person name="Zong X."/>
        </authorList>
    </citation>
    <scope>NUCLEOTIDE SEQUENCE [LARGE SCALE GENOMIC DNA]</scope>
    <source>
        <strain evidence="3 4">cv. Zhongwan 6</strain>
    </source>
</reference>
<feature type="region of interest" description="Disordered" evidence="2">
    <location>
        <begin position="1"/>
        <end position="34"/>
    </location>
</feature>
<evidence type="ECO:0000313" key="3">
    <source>
        <dbReference type="EMBL" id="KAI5398863.1"/>
    </source>
</evidence>
<keyword evidence="1" id="KW-0175">Coiled coil</keyword>
<protein>
    <submittedName>
        <fullName evidence="3">Uncharacterized protein</fullName>
    </submittedName>
</protein>
<proteinExistence type="predicted"/>
<name>A0A9D4W9V6_PEA</name>
<dbReference type="Proteomes" id="UP001058974">
    <property type="component" value="Chromosome 6"/>
</dbReference>
<feature type="region of interest" description="Disordered" evidence="2">
    <location>
        <begin position="92"/>
        <end position="112"/>
    </location>
</feature>
<sequence length="112" mass="12916">MEEERRNTTYEDEKFPGLVGIDEDEDEQRTSSTQLVKCEQIAEAATTQLQEANEAMRAATKAAKAATETAQRMEREMNAWKEFMMKKFDSSTFVSHSHHYDDDLDDQSLDED</sequence>
<evidence type="ECO:0000256" key="1">
    <source>
        <dbReference type="SAM" id="Coils"/>
    </source>
</evidence>
<feature type="compositionally biased region" description="Acidic residues" evidence="2">
    <location>
        <begin position="102"/>
        <end position="112"/>
    </location>
</feature>
<evidence type="ECO:0000313" key="4">
    <source>
        <dbReference type="Proteomes" id="UP001058974"/>
    </source>
</evidence>
<keyword evidence="4" id="KW-1185">Reference proteome</keyword>
<comment type="caution">
    <text evidence="3">The sequence shown here is derived from an EMBL/GenBank/DDBJ whole genome shotgun (WGS) entry which is preliminary data.</text>
</comment>
<gene>
    <name evidence="3" type="ORF">KIW84_064304</name>
</gene>
<feature type="compositionally biased region" description="Basic and acidic residues" evidence="2">
    <location>
        <begin position="1"/>
        <end position="15"/>
    </location>
</feature>
<dbReference type="Gramene" id="Psat06G0430400-T1">
    <property type="protein sequence ID" value="KAI5398863.1"/>
    <property type="gene ID" value="KIW84_064304"/>
</dbReference>
<accession>A0A9D4W9V6</accession>
<organism evidence="3 4">
    <name type="scientific">Pisum sativum</name>
    <name type="common">Garden pea</name>
    <name type="synonym">Lathyrus oleraceus</name>
    <dbReference type="NCBI Taxonomy" id="3888"/>
    <lineage>
        <taxon>Eukaryota</taxon>
        <taxon>Viridiplantae</taxon>
        <taxon>Streptophyta</taxon>
        <taxon>Embryophyta</taxon>
        <taxon>Tracheophyta</taxon>
        <taxon>Spermatophyta</taxon>
        <taxon>Magnoliopsida</taxon>
        <taxon>eudicotyledons</taxon>
        <taxon>Gunneridae</taxon>
        <taxon>Pentapetalae</taxon>
        <taxon>rosids</taxon>
        <taxon>fabids</taxon>
        <taxon>Fabales</taxon>
        <taxon>Fabaceae</taxon>
        <taxon>Papilionoideae</taxon>
        <taxon>50 kb inversion clade</taxon>
        <taxon>NPAAA clade</taxon>
        <taxon>Hologalegina</taxon>
        <taxon>IRL clade</taxon>
        <taxon>Fabeae</taxon>
        <taxon>Lathyrus</taxon>
    </lineage>
</organism>
<feature type="coiled-coil region" evidence="1">
    <location>
        <begin position="35"/>
        <end position="76"/>
    </location>
</feature>
<dbReference type="EMBL" id="JAMSHJ010000006">
    <property type="protein sequence ID" value="KAI5398863.1"/>
    <property type="molecule type" value="Genomic_DNA"/>
</dbReference>